<dbReference type="GO" id="GO:0006508">
    <property type="term" value="P:proteolysis"/>
    <property type="evidence" value="ECO:0007669"/>
    <property type="project" value="UniProtKB-KW"/>
</dbReference>
<dbReference type="InterPro" id="IPR041382">
    <property type="entry name" value="SH3_16"/>
</dbReference>
<dbReference type="SUPFAM" id="SSF54001">
    <property type="entry name" value="Cysteine proteinases"/>
    <property type="match status" value="1"/>
</dbReference>
<gene>
    <name evidence="6" type="ORF">DEM25_000450</name>
</gene>
<proteinExistence type="inferred from homology"/>
<comment type="caution">
    <text evidence="6">The sequence shown here is derived from an EMBL/GenBank/DDBJ whole genome shotgun (WGS) entry which is preliminary data.</text>
</comment>
<evidence type="ECO:0000256" key="2">
    <source>
        <dbReference type="ARBA" id="ARBA00022670"/>
    </source>
</evidence>
<dbReference type="GO" id="GO:0008234">
    <property type="term" value="F:cysteine-type peptidase activity"/>
    <property type="evidence" value="ECO:0007669"/>
    <property type="project" value="UniProtKB-KW"/>
</dbReference>
<keyword evidence="4" id="KW-0788">Thiol protease</keyword>
<dbReference type="InterPro" id="IPR000064">
    <property type="entry name" value="NLP_P60_dom"/>
</dbReference>
<reference evidence="6 7" key="1">
    <citation type="journal article" date="2018" name="Int. J. Syst. Bacteriol.">
        <title>Oceaniradius stylonemae gen. nov., sp. nov., isolated from a red alga, Stylonema cornu-cervi.</title>
        <authorList>
            <person name="Jeong S."/>
        </authorList>
    </citation>
    <scope>NUCLEOTIDE SEQUENCE [LARGE SCALE GENOMIC DNA]</scope>
    <source>
        <strain evidence="6 7">StC1</strain>
    </source>
</reference>
<dbReference type="Pfam" id="PF18348">
    <property type="entry name" value="SH3_16"/>
    <property type="match status" value="1"/>
</dbReference>
<keyword evidence="2" id="KW-0645">Protease</keyword>
<evidence type="ECO:0000259" key="5">
    <source>
        <dbReference type="PROSITE" id="PS51935"/>
    </source>
</evidence>
<organism evidence="6 7">
    <name type="scientific">Oceaniradius stylonematis</name>
    <dbReference type="NCBI Taxonomy" id="2184161"/>
    <lineage>
        <taxon>Bacteria</taxon>
        <taxon>Pseudomonadati</taxon>
        <taxon>Pseudomonadota</taxon>
        <taxon>Alphaproteobacteria</taxon>
        <taxon>Hyphomicrobiales</taxon>
        <taxon>Ahrensiaceae</taxon>
        <taxon>Oceaniradius</taxon>
    </lineage>
</organism>
<dbReference type="Gene3D" id="2.30.30.40">
    <property type="entry name" value="SH3 Domains"/>
    <property type="match status" value="1"/>
</dbReference>
<evidence type="ECO:0000256" key="4">
    <source>
        <dbReference type="ARBA" id="ARBA00022807"/>
    </source>
</evidence>
<dbReference type="RefSeq" id="WP_109769318.1">
    <property type="nucleotide sequence ID" value="NZ_CP159474.1"/>
</dbReference>
<keyword evidence="7" id="KW-1185">Reference proteome</keyword>
<comment type="similarity">
    <text evidence="1">Belongs to the peptidase C40 family.</text>
</comment>
<dbReference type="AlphaFoldDB" id="A0A3A8AHE6"/>
<dbReference type="Pfam" id="PF00877">
    <property type="entry name" value="NLPC_P60"/>
    <property type="match status" value="1"/>
</dbReference>
<evidence type="ECO:0000313" key="7">
    <source>
        <dbReference type="Proteomes" id="UP000246132"/>
    </source>
</evidence>
<dbReference type="OrthoDB" id="9813368at2"/>
<dbReference type="PROSITE" id="PS51935">
    <property type="entry name" value="NLPC_P60"/>
    <property type="match status" value="1"/>
</dbReference>
<dbReference type="EMBL" id="QFWV02000001">
    <property type="protein sequence ID" value="RKF08509.1"/>
    <property type="molecule type" value="Genomic_DNA"/>
</dbReference>
<dbReference type="PANTHER" id="PTHR47359:SF3">
    <property type="entry name" value="NLP_P60 DOMAIN-CONTAINING PROTEIN-RELATED"/>
    <property type="match status" value="1"/>
</dbReference>
<sequence>MTEKPLDPRLHAFRRDLADARLRGLVDANHFADGEELVVRDAVVDMRTQPMPQAGLGTQLLHGDRVRMFQSDEGWAWVQAERDGYVGYVAQRALSRPLGTASGTHRIAAPRTFLFDEPDFKRPPADCLSMGSLVSVAEFVESRNVAYARLDDGRYCPAGHIREADDHEPDYAAAAETLLHTPYLWGGTSAFGIDCSGLVQLAMLMAGRAAPRDSDMQEAELGEPADPANGLRRGDLVFWIGHVGIMRDAETLLHANANAMAVSSEPLGQAIDRIAALYGQPTGYRRP</sequence>
<dbReference type="Proteomes" id="UP000246132">
    <property type="component" value="Unassembled WGS sequence"/>
</dbReference>
<dbReference type="InterPro" id="IPR038765">
    <property type="entry name" value="Papain-like_cys_pep_sf"/>
</dbReference>
<accession>A0A3A8AHE6</accession>
<feature type="domain" description="NlpC/P60" evidence="5">
    <location>
        <begin position="165"/>
        <end position="287"/>
    </location>
</feature>
<dbReference type="PANTHER" id="PTHR47359">
    <property type="entry name" value="PEPTIDOGLYCAN DL-ENDOPEPTIDASE CWLO"/>
    <property type="match status" value="1"/>
</dbReference>
<name>A0A3A8AHE6_9HYPH</name>
<evidence type="ECO:0000256" key="1">
    <source>
        <dbReference type="ARBA" id="ARBA00007074"/>
    </source>
</evidence>
<keyword evidence="3" id="KW-0378">Hydrolase</keyword>
<evidence type="ECO:0000313" key="6">
    <source>
        <dbReference type="EMBL" id="RKF08509.1"/>
    </source>
</evidence>
<dbReference type="Gene3D" id="3.90.1720.10">
    <property type="entry name" value="endopeptidase domain like (from Nostoc punctiforme)"/>
    <property type="match status" value="1"/>
</dbReference>
<evidence type="ECO:0000256" key="3">
    <source>
        <dbReference type="ARBA" id="ARBA00022801"/>
    </source>
</evidence>
<dbReference type="InterPro" id="IPR051794">
    <property type="entry name" value="PG_Endopeptidase_C40"/>
</dbReference>
<protein>
    <submittedName>
        <fullName evidence="6">Peptidase P60</fullName>
    </submittedName>
</protein>